<dbReference type="InterPro" id="IPR018062">
    <property type="entry name" value="HTH_AraC-typ_CS"/>
</dbReference>
<dbReference type="Gene3D" id="1.10.10.60">
    <property type="entry name" value="Homeodomain-like"/>
    <property type="match status" value="2"/>
</dbReference>
<sequence length="468" mass="52292">MSWMTEAGTERDLDLETYALPDFRLSLQLGGTHWRQVREGWSYPRHNHLLFELNIVLEGRQITTVDETEFVQTEGDLLFIQPGRVHESRNGQAAPMTYFCLHFDIEDAAVYRRMERIGNARIAADSELAIKLRPWLLQMARPPEPGADGDADAGFALRAAMLNVLLALGDYAASEEADQPALPSHPGWQSPAMQRLREQYALEKKVEDLLCASEDDGLIADKSLFPPFQWVGLFSIVIPDRGFWTKPERFMAKILLDDALSGHGIAAVVVGEQSLTAVLFSDRAAVPPMEEYAARCKALLEKNLKVAIRLGVGGAAPEAGKLRDLYRLSLRRPGMAEPPPAKRNSFEFMSRTVRLALLTIETEFGNPDLTLGLLAKKLGLTPNYVSALFRTETGQTFTWHLSRIRIERAKTLLRETNLKIFQVGRQVGLADQAYFSRLFKRTVGISPNDYRARARPGPGSSVSESIVE</sequence>
<dbReference type="AlphaFoldDB" id="A0A7X0SLJ1"/>
<protein>
    <submittedName>
        <fullName evidence="5">AraC family transcriptional regulator</fullName>
    </submittedName>
</protein>
<dbReference type="GO" id="GO:0043565">
    <property type="term" value="F:sequence-specific DNA binding"/>
    <property type="evidence" value="ECO:0007669"/>
    <property type="project" value="InterPro"/>
</dbReference>
<proteinExistence type="predicted"/>
<name>A0A7X0SLJ1_9BACL</name>
<dbReference type="InterPro" id="IPR037923">
    <property type="entry name" value="HTH-like"/>
</dbReference>
<evidence type="ECO:0000256" key="1">
    <source>
        <dbReference type="ARBA" id="ARBA00023015"/>
    </source>
</evidence>
<organism evidence="5 6">
    <name type="scientific">Cohnella zeiphila</name>
    <dbReference type="NCBI Taxonomy" id="2761120"/>
    <lineage>
        <taxon>Bacteria</taxon>
        <taxon>Bacillati</taxon>
        <taxon>Bacillota</taxon>
        <taxon>Bacilli</taxon>
        <taxon>Bacillales</taxon>
        <taxon>Paenibacillaceae</taxon>
        <taxon>Cohnella</taxon>
    </lineage>
</organism>
<reference evidence="5 6" key="1">
    <citation type="submission" date="2020-08" db="EMBL/GenBank/DDBJ databases">
        <title>Cohnella phylogeny.</title>
        <authorList>
            <person name="Dunlap C."/>
        </authorList>
    </citation>
    <scope>NUCLEOTIDE SEQUENCE [LARGE SCALE GENOMIC DNA]</scope>
    <source>
        <strain evidence="5 6">CBP 2801</strain>
    </source>
</reference>
<accession>A0A7X0SLJ1</accession>
<dbReference type="InterPro" id="IPR014710">
    <property type="entry name" value="RmlC-like_jellyroll"/>
</dbReference>
<dbReference type="SUPFAM" id="SSF46689">
    <property type="entry name" value="Homeodomain-like"/>
    <property type="match status" value="1"/>
</dbReference>
<dbReference type="PROSITE" id="PS00041">
    <property type="entry name" value="HTH_ARAC_FAMILY_1"/>
    <property type="match status" value="1"/>
</dbReference>
<keyword evidence="3" id="KW-0804">Transcription</keyword>
<dbReference type="InterPro" id="IPR018060">
    <property type="entry name" value="HTH_AraC"/>
</dbReference>
<dbReference type="PANTHER" id="PTHR43280">
    <property type="entry name" value="ARAC-FAMILY TRANSCRIPTIONAL REGULATOR"/>
    <property type="match status" value="1"/>
</dbReference>
<dbReference type="SMART" id="SM00342">
    <property type="entry name" value="HTH_ARAC"/>
    <property type="match status" value="1"/>
</dbReference>
<dbReference type="InterPro" id="IPR009057">
    <property type="entry name" value="Homeodomain-like_sf"/>
</dbReference>
<gene>
    <name evidence="5" type="ORF">H7C18_08390</name>
</gene>
<evidence type="ECO:0000313" key="5">
    <source>
        <dbReference type="EMBL" id="MBB6730920.1"/>
    </source>
</evidence>
<dbReference type="InterPro" id="IPR003313">
    <property type="entry name" value="AraC-bd"/>
</dbReference>
<dbReference type="SUPFAM" id="SSF51215">
    <property type="entry name" value="Regulatory protein AraC"/>
    <property type="match status" value="1"/>
</dbReference>
<dbReference type="PRINTS" id="PR00032">
    <property type="entry name" value="HTHARAC"/>
</dbReference>
<dbReference type="GO" id="GO:0003700">
    <property type="term" value="F:DNA-binding transcription factor activity"/>
    <property type="evidence" value="ECO:0007669"/>
    <property type="project" value="InterPro"/>
</dbReference>
<evidence type="ECO:0000313" key="6">
    <source>
        <dbReference type="Proteomes" id="UP000564644"/>
    </source>
</evidence>
<dbReference type="PANTHER" id="PTHR43280:SF28">
    <property type="entry name" value="HTH-TYPE TRANSCRIPTIONAL ACTIVATOR RHAS"/>
    <property type="match status" value="1"/>
</dbReference>
<dbReference type="PROSITE" id="PS01124">
    <property type="entry name" value="HTH_ARAC_FAMILY_2"/>
    <property type="match status" value="1"/>
</dbReference>
<dbReference type="Pfam" id="PF02311">
    <property type="entry name" value="AraC_binding"/>
    <property type="match status" value="1"/>
</dbReference>
<dbReference type="Pfam" id="PF12833">
    <property type="entry name" value="HTH_18"/>
    <property type="match status" value="1"/>
</dbReference>
<evidence type="ECO:0000259" key="4">
    <source>
        <dbReference type="PROSITE" id="PS01124"/>
    </source>
</evidence>
<keyword evidence="2" id="KW-0238">DNA-binding</keyword>
<dbReference type="Proteomes" id="UP000564644">
    <property type="component" value="Unassembled WGS sequence"/>
</dbReference>
<feature type="domain" description="HTH araC/xylS-type" evidence="4">
    <location>
        <begin position="354"/>
        <end position="453"/>
    </location>
</feature>
<comment type="caution">
    <text evidence="5">The sequence shown here is derived from an EMBL/GenBank/DDBJ whole genome shotgun (WGS) entry which is preliminary data.</text>
</comment>
<dbReference type="Gene3D" id="2.60.120.10">
    <property type="entry name" value="Jelly Rolls"/>
    <property type="match status" value="1"/>
</dbReference>
<evidence type="ECO:0000256" key="2">
    <source>
        <dbReference type="ARBA" id="ARBA00023125"/>
    </source>
</evidence>
<keyword evidence="6" id="KW-1185">Reference proteome</keyword>
<dbReference type="RefSeq" id="WP_185128574.1">
    <property type="nucleotide sequence ID" value="NZ_JACJVO010000009.1"/>
</dbReference>
<dbReference type="InterPro" id="IPR020449">
    <property type="entry name" value="Tscrpt_reg_AraC-type_HTH"/>
</dbReference>
<dbReference type="EMBL" id="JACJVO010000009">
    <property type="protein sequence ID" value="MBB6730920.1"/>
    <property type="molecule type" value="Genomic_DNA"/>
</dbReference>
<evidence type="ECO:0000256" key="3">
    <source>
        <dbReference type="ARBA" id="ARBA00023163"/>
    </source>
</evidence>
<keyword evidence="1" id="KW-0805">Transcription regulation</keyword>